<comment type="caution">
    <text evidence="1">The sequence shown here is derived from an EMBL/GenBank/DDBJ whole genome shotgun (WGS) entry which is preliminary data.</text>
</comment>
<accession>A0ACC7LTW7</accession>
<gene>
    <name evidence="1" type="ORF">ACIKP7_09610</name>
</gene>
<evidence type="ECO:0000313" key="2">
    <source>
        <dbReference type="Proteomes" id="UP001615411"/>
    </source>
</evidence>
<keyword evidence="2" id="KW-1185">Reference proteome</keyword>
<name>A0ACC7LTW7_9PSED</name>
<proteinExistence type="predicted"/>
<reference evidence="1" key="1">
    <citation type="submission" date="2024-10" db="EMBL/GenBank/DDBJ databases">
        <title>Aeromonas and Pseudomonas from the Cagarras Archipelago, Rio de Janeiro, Brazil.</title>
        <authorList>
            <person name="Canellas A.L.B."/>
            <person name="Laport M.S."/>
        </authorList>
    </citation>
    <scope>NUCLEOTIDE SEQUENCE</scope>
    <source>
        <strain evidence="1">ACP-7</strain>
    </source>
</reference>
<dbReference type="EMBL" id="JBIUGF010000022">
    <property type="protein sequence ID" value="MFJ1338379.1"/>
    <property type="molecule type" value="Genomic_DNA"/>
</dbReference>
<protein>
    <submittedName>
        <fullName evidence="1">Glycosyltransferase family 2 protein</fullName>
    </submittedName>
</protein>
<organism evidence="1 2">
    <name type="scientific">Pseudomonas caricapapayae</name>
    <dbReference type="NCBI Taxonomy" id="46678"/>
    <lineage>
        <taxon>Bacteria</taxon>
        <taxon>Pseudomonadati</taxon>
        <taxon>Pseudomonadota</taxon>
        <taxon>Gammaproteobacteria</taxon>
        <taxon>Pseudomonadales</taxon>
        <taxon>Pseudomonadaceae</taxon>
        <taxon>Pseudomonas</taxon>
    </lineage>
</organism>
<evidence type="ECO:0000313" key="1">
    <source>
        <dbReference type="EMBL" id="MFJ1338379.1"/>
    </source>
</evidence>
<sequence>MKNGWPKYLVDSMCKVDFSIVMPAFNAELTLAESVQSVLGQTFGSYELLIVDDCSTDGTRDLILSFAAQDQRIRPVFLQENGGVASARNAAIRCAEGRYIAFLDADDIWLENKLVRQLDAFHQGADVVYSDFVRFHKDGSEKKVVCPDGVDFNKLLHGNCIGNLTAAYDTSKLGKFYQESIGHEDYLMWLQIFRNDVVSKRIPEVLARYRVLNTSVSANKIKAVIWTWNIYRNKVGLGFSSSCYHFARYIFGAIMKRV</sequence>
<dbReference type="Proteomes" id="UP001615411">
    <property type="component" value="Unassembled WGS sequence"/>
</dbReference>